<evidence type="ECO:0000313" key="11">
    <source>
        <dbReference type="Proteomes" id="UP001501404"/>
    </source>
</evidence>
<feature type="transmembrane region" description="Helical" evidence="9">
    <location>
        <begin position="124"/>
        <end position="145"/>
    </location>
</feature>
<feature type="transmembrane region" description="Helical" evidence="9">
    <location>
        <begin position="64"/>
        <end position="82"/>
    </location>
</feature>
<feature type="transmembrane region" description="Helical" evidence="9">
    <location>
        <begin position="12"/>
        <end position="30"/>
    </location>
</feature>
<evidence type="ECO:0000256" key="7">
    <source>
        <dbReference type="ARBA" id="ARBA00023136"/>
    </source>
</evidence>
<dbReference type="Pfam" id="PF02632">
    <property type="entry name" value="BioY"/>
    <property type="match status" value="1"/>
</dbReference>
<comment type="subcellular location">
    <subcellularLocation>
        <location evidence="1 8">Cell membrane</location>
        <topology evidence="1 8">Multi-pass membrane protein</topology>
    </subcellularLocation>
</comment>
<dbReference type="Proteomes" id="UP001501404">
    <property type="component" value="Unassembled WGS sequence"/>
</dbReference>
<gene>
    <name evidence="10" type="ORF">GCM10010467_20610</name>
</gene>
<dbReference type="PANTHER" id="PTHR34295:SF4">
    <property type="entry name" value="BIOTIN TRANSPORTER BIOY-RELATED"/>
    <property type="match status" value="1"/>
</dbReference>
<name>A0ABP6PRA0_9ACTN</name>
<dbReference type="PIRSF" id="PIRSF016661">
    <property type="entry name" value="BioY"/>
    <property type="match status" value="1"/>
</dbReference>
<evidence type="ECO:0000313" key="10">
    <source>
        <dbReference type="EMBL" id="GAA3184726.1"/>
    </source>
</evidence>
<comment type="caution">
    <text evidence="10">The sequence shown here is derived from an EMBL/GenBank/DDBJ whole genome shotgun (WGS) entry which is preliminary data.</text>
</comment>
<evidence type="ECO:0000256" key="3">
    <source>
        <dbReference type="ARBA" id="ARBA00022448"/>
    </source>
</evidence>
<keyword evidence="11" id="KW-1185">Reference proteome</keyword>
<keyword evidence="7 8" id="KW-0472">Membrane</keyword>
<evidence type="ECO:0000256" key="2">
    <source>
        <dbReference type="ARBA" id="ARBA00010692"/>
    </source>
</evidence>
<accession>A0ABP6PRA0</accession>
<evidence type="ECO:0000256" key="9">
    <source>
        <dbReference type="SAM" id="Phobius"/>
    </source>
</evidence>
<dbReference type="Gene3D" id="1.10.1760.20">
    <property type="match status" value="1"/>
</dbReference>
<sequence>MARPTTSSVATARALAQIAVFAGLIAALGLPGAIPVMGMAVPVTAQTLGVMLAGTVLGPWRGAAAVLAFEALVALGLPLLAGGRGGLGVFFGPSAGYLAGMVAGAAVIGLIVHGVRRTGPVRPTWLRTALGCLIGGIPVIYTFGIPVQAWVTGLGLGETALLATAFLPGDLLKVILAVLVTMTLRRTYPQVFAR</sequence>
<evidence type="ECO:0000256" key="6">
    <source>
        <dbReference type="ARBA" id="ARBA00022989"/>
    </source>
</evidence>
<dbReference type="InterPro" id="IPR003784">
    <property type="entry name" value="BioY"/>
</dbReference>
<organism evidence="10 11">
    <name type="scientific">Actinocorallia glomerata</name>
    <dbReference type="NCBI Taxonomy" id="46203"/>
    <lineage>
        <taxon>Bacteria</taxon>
        <taxon>Bacillati</taxon>
        <taxon>Actinomycetota</taxon>
        <taxon>Actinomycetes</taxon>
        <taxon>Streptosporangiales</taxon>
        <taxon>Thermomonosporaceae</taxon>
        <taxon>Actinocorallia</taxon>
    </lineage>
</organism>
<keyword evidence="4 8" id="KW-1003">Cell membrane</keyword>
<evidence type="ECO:0000256" key="8">
    <source>
        <dbReference type="PIRNR" id="PIRNR016661"/>
    </source>
</evidence>
<protein>
    <recommendedName>
        <fullName evidence="8">Biotin transporter</fullName>
    </recommendedName>
</protein>
<keyword evidence="6 9" id="KW-1133">Transmembrane helix</keyword>
<evidence type="ECO:0000256" key="1">
    <source>
        <dbReference type="ARBA" id="ARBA00004651"/>
    </source>
</evidence>
<dbReference type="PANTHER" id="PTHR34295">
    <property type="entry name" value="BIOTIN TRANSPORTER BIOY"/>
    <property type="match status" value="1"/>
</dbReference>
<reference evidence="11" key="1">
    <citation type="journal article" date="2019" name="Int. J. Syst. Evol. Microbiol.">
        <title>The Global Catalogue of Microorganisms (GCM) 10K type strain sequencing project: providing services to taxonomists for standard genome sequencing and annotation.</title>
        <authorList>
            <consortium name="The Broad Institute Genomics Platform"/>
            <consortium name="The Broad Institute Genome Sequencing Center for Infectious Disease"/>
            <person name="Wu L."/>
            <person name="Ma J."/>
        </authorList>
    </citation>
    <scope>NUCLEOTIDE SEQUENCE [LARGE SCALE GENOMIC DNA]</scope>
    <source>
        <strain evidence="11">JCM 9376</strain>
    </source>
</reference>
<evidence type="ECO:0000256" key="4">
    <source>
        <dbReference type="ARBA" id="ARBA00022475"/>
    </source>
</evidence>
<dbReference type="EMBL" id="BAAAUU010000034">
    <property type="protein sequence ID" value="GAA3184726.1"/>
    <property type="molecule type" value="Genomic_DNA"/>
</dbReference>
<comment type="similarity">
    <text evidence="2 8">Belongs to the BioY family.</text>
</comment>
<keyword evidence="5 9" id="KW-0812">Transmembrane</keyword>
<proteinExistence type="inferred from homology"/>
<keyword evidence="3 8" id="KW-0813">Transport</keyword>
<feature type="transmembrane region" description="Helical" evidence="9">
    <location>
        <begin position="165"/>
        <end position="184"/>
    </location>
</feature>
<evidence type="ECO:0000256" key="5">
    <source>
        <dbReference type="ARBA" id="ARBA00022692"/>
    </source>
</evidence>
<feature type="transmembrane region" description="Helical" evidence="9">
    <location>
        <begin position="94"/>
        <end position="112"/>
    </location>
</feature>